<dbReference type="GO" id="GO:0006874">
    <property type="term" value="P:intracellular calcium ion homeostasis"/>
    <property type="evidence" value="ECO:0007669"/>
    <property type="project" value="TreeGrafter"/>
</dbReference>
<feature type="transmembrane region" description="Helical" evidence="9">
    <location>
        <begin position="90"/>
        <end position="111"/>
    </location>
</feature>
<feature type="transmembrane region" description="Helical" evidence="9">
    <location>
        <begin position="123"/>
        <end position="143"/>
    </location>
</feature>
<dbReference type="InterPro" id="IPR044880">
    <property type="entry name" value="NCX_ion-bd_dom_sf"/>
</dbReference>
<name>A0A0W8E5H1_9ZZZZ</name>
<feature type="domain" description="Sodium/calcium exchanger membrane region" evidence="10">
    <location>
        <begin position="25"/>
        <end position="175"/>
    </location>
</feature>
<evidence type="ECO:0000313" key="11">
    <source>
        <dbReference type="EMBL" id="KUG03930.1"/>
    </source>
</evidence>
<dbReference type="Pfam" id="PF01699">
    <property type="entry name" value="Na_Ca_ex"/>
    <property type="match status" value="2"/>
</dbReference>
<evidence type="ECO:0000256" key="9">
    <source>
        <dbReference type="SAM" id="Phobius"/>
    </source>
</evidence>
<sequence>MGNILYYLLPAIVFSFYFKFTGDETAMFFAACLSIIPLAGIMGEATDNLSCYMGEKIGGLLNATFGNATELLITLFALKAGLFSVVKASIAGSILGNILLVLGLSILVGGIKNGVQSFDRMHINNQTSLMFLSVIALIIPAVFFHNHTGYALQEFSLLVAVILFIIYFLGLFFSMRRRDAVCEISEIHGHWSQRKSLVLLGLSTIFIAMESEFLVSGIEAVTQTLGWSEFFIGIIIIPVIGNAAEHFAAVLMAYKNKIDLAFEIAVGSSTQIALLVTPVLIFVSFLLGTPMSIEFNYYEIVAVGLAVLIAQFISLDGESNWLEGCLLLGAYAIVGFGFYFV</sequence>
<organism evidence="11">
    <name type="scientific">hydrocarbon metagenome</name>
    <dbReference type="NCBI Taxonomy" id="938273"/>
    <lineage>
        <taxon>unclassified sequences</taxon>
        <taxon>metagenomes</taxon>
        <taxon>ecological metagenomes</taxon>
    </lineage>
</organism>
<evidence type="ECO:0000259" key="10">
    <source>
        <dbReference type="Pfam" id="PF01699"/>
    </source>
</evidence>
<gene>
    <name evidence="11" type="ORF">ASZ90_018710</name>
</gene>
<feature type="transmembrane region" description="Helical" evidence="9">
    <location>
        <begin position="266"/>
        <end position="289"/>
    </location>
</feature>
<feature type="transmembrane region" description="Helical" evidence="9">
    <location>
        <begin position="230"/>
        <end position="254"/>
    </location>
</feature>
<comment type="subcellular location">
    <subcellularLocation>
        <location evidence="1">Endomembrane system</location>
        <topology evidence="1">Multi-pass membrane protein</topology>
    </subcellularLocation>
</comment>
<evidence type="ECO:0000256" key="8">
    <source>
        <dbReference type="ARBA" id="ARBA00023136"/>
    </source>
</evidence>
<keyword evidence="3" id="KW-0109">Calcium transport</keyword>
<keyword evidence="4 9" id="KW-0812">Transmembrane</keyword>
<dbReference type="EMBL" id="LNQE01001865">
    <property type="protein sequence ID" value="KUG03930.1"/>
    <property type="molecule type" value="Genomic_DNA"/>
</dbReference>
<keyword evidence="7" id="KW-0406">Ion transport</keyword>
<dbReference type="Gene3D" id="1.20.1420.30">
    <property type="entry name" value="NCX, central ion-binding region"/>
    <property type="match status" value="1"/>
</dbReference>
<keyword evidence="6 9" id="KW-1133">Transmembrane helix</keyword>
<feature type="transmembrane region" description="Helical" evidence="9">
    <location>
        <begin position="295"/>
        <end position="314"/>
    </location>
</feature>
<dbReference type="PANTHER" id="PTHR31503:SF22">
    <property type="entry name" value="VACUOLAR CALCIUM ION TRANSPORTER"/>
    <property type="match status" value="1"/>
</dbReference>
<accession>A0A0W8E5H1</accession>
<protein>
    <submittedName>
        <fullName evidence="11">Calcium/proton exchanger</fullName>
    </submittedName>
</protein>
<dbReference type="NCBIfam" id="TIGR00378">
    <property type="entry name" value="cax"/>
    <property type="match status" value="1"/>
</dbReference>
<dbReference type="GO" id="GO:0012505">
    <property type="term" value="C:endomembrane system"/>
    <property type="evidence" value="ECO:0007669"/>
    <property type="project" value="UniProtKB-SubCell"/>
</dbReference>
<dbReference type="InterPro" id="IPR004713">
    <property type="entry name" value="CaH_exchang"/>
</dbReference>
<keyword evidence="8 9" id="KW-0472">Membrane</keyword>
<feature type="transmembrane region" description="Helical" evidence="9">
    <location>
        <begin position="26"/>
        <end position="45"/>
    </location>
</feature>
<comment type="caution">
    <text evidence="11">The sequence shown here is derived from an EMBL/GenBank/DDBJ whole genome shotgun (WGS) entry which is preliminary data.</text>
</comment>
<feature type="transmembrane region" description="Helical" evidence="9">
    <location>
        <begin position="155"/>
        <end position="175"/>
    </location>
</feature>
<feature type="transmembrane region" description="Helical" evidence="9">
    <location>
        <begin position="57"/>
        <end position="78"/>
    </location>
</feature>
<feature type="domain" description="Sodium/calcium exchanger membrane region" evidence="10">
    <location>
        <begin position="196"/>
        <end position="334"/>
    </location>
</feature>
<evidence type="ECO:0000256" key="5">
    <source>
        <dbReference type="ARBA" id="ARBA00022837"/>
    </source>
</evidence>
<reference evidence="11" key="1">
    <citation type="journal article" date="2015" name="Proc. Natl. Acad. Sci. U.S.A.">
        <title>Networks of energetic and metabolic interactions define dynamics in microbial communities.</title>
        <authorList>
            <person name="Embree M."/>
            <person name="Liu J.K."/>
            <person name="Al-Bassam M.M."/>
            <person name="Zengler K."/>
        </authorList>
    </citation>
    <scope>NUCLEOTIDE SEQUENCE</scope>
</reference>
<dbReference type="GO" id="GO:0016020">
    <property type="term" value="C:membrane"/>
    <property type="evidence" value="ECO:0007669"/>
    <property type="project" value="InterPro"/>
</dbReference>
<dbReference type="GO" id="GO:0015369">
    <property type="term" value="F:calcium:proton antiporter activity"/>
    <property type="evidence" value="ECO:0007669"/>
    <property type="project" value="InterPro"/>
</dbReference>
<dbReference type="InterPro" id="IPR004837">
    <property type="entry name" value="NaCa_Exmemb"/>
</dbReference>
<proteinExistence type="predicted"/>
<evidence type="ECO:0000256" key="6">
    <source>
        <dbReference type="ARBA" id="ARBA00022989"/>
    </source>
</evidence>
<keyword evidence="5" id="KW-0106">Calcium</keyword>
<dbReference type="PANTHER" id="PTHR31503">
    <property type="entry name" value="VACUOLAR CALCIUM ION TRANSPORTER"/>
    <property type="match status" value="1"/>
</dbReference>
<evidence type="ECO:0000256" key="4">
    <source>
        <dbReference type="ARBA" id="ARBA00022692"/>
    </source>
</evidence>
<keyword evidence="2" id="KW-0813">Transport</keyword>
<evidence type="ECO:0000256" key="7">
    <source>
        <dbReference type="ARBA" id="ARBA00023065"/>
    </source>
</evidence>
<dbReference type="AlphaFoldDB" id="A0A0W8E5H1"/>
<evidence type="ECO:0000256" key="1">
    <source>
        <dbReference type="ARBA" id="ARBA00004127"/>
    </source>
</evidence>
<feature type="transmembrane region" description="Helical" evidence="9">
    <location>
        <begin position="196"/>
        <end position="218"/>
    </location>
</feature>
<feature type="transmembrane region" description="Helical" evidence="9">
    <location>
        <begin position="321"/>
        <end position="340"/>
    </location>
</feature>
<dbReference type="InterPro" id="IPR004798">
    <property type="entry name" value="CAX-like"/>
</dbReference>
<evidence type="ECO:0000256" key="3">
    <source>
        <dbReference type="ARBA" id="ARBA00022568"/>
    </source>
</evidence>
<evidence type="ECO:0000256" key="2">
    <source>
        <dbReference type="ARBA" id="ARBA00022448"/>
    </source>
</evidence>